<accession>A0A7Y7M7C9</accession>
<feature type="domain" description="YjeF N-terminal" evidence="1">
    <location>
        <begin position="15"/>
        <end position="81"/>
    </location>
</feature>
<dbReference type="EMBL" id="JABXXP010000228">
    <property type="protein sequence ID" value="NVN11696.1"/>
    <property type="molecule type" value="Genomic_DNA"/>
</dbReference>
<dbReference type="PROSITE" id="PS51385">
    <property type="entry name" value="YJEF_N"/>
    <property type="match status" value="1"/>
</dbReference>
<evidence type="ECO:0000313" key="3">
    <source>
        <dbReference type="Proteomes" id="UP000534870"/>
    </source>
</evidence>
<dbReference type="RefSeq" id="WP_281362794.1">
    <property type="nucleotide sequence ID" value="NZ_JABXXP010000228.1"/>
</dbReference>
<evidence type="ECO:0000313" key="2">
    <source>
        <dbReference type="EMBL" id="NVN11696.1"/>
    </source>
</evidence>
<reference evidence="2 3" key="1">
    <citation type="submission" date="2020-06" db="EMBL/GenBank/DDBJ databases">
        <title>Description of novel acetic acid bacteria.</title>
        <authorList>
            <person name="Sombolestani A."/>
        </authorList>
    </citation>
    <scope>NUCLEOTIDE SEQUENCE [LARGE SCALE GENOMIC DNA]</scope>
    <source>
        <strain evidence="2 3">LMG 31431</strain>
    </source>
</reference>
<dbReference type="InterPro" id="IPR036652">
    <property type="entry name" value="YjeF_N_dom_sf"/>
</dbReference>
<dbReference type="Gene3D" id="3.40.50.10260">
    <property type="entry name" value="YjeF N-terminal domain"/>
    <property type="match status" value="1"/>
</dbReference>
<dbReference type="Proteomes" id="UP000534870">
    <property type="component" value="Unassembled WGS sequence"/>
</dbReference>
<protein>
    <submittedName>
        <fullName evidence="2">Bifunctional ADP-dependent NAD(P)H-hydrate dehydratase/NAD(P)H-hydrate epimerase</fullName>
    </submittedName>
</protein>
<dbReference type="InterPro" id="IPR004443">
    <property type="entry name" value="YjeF_N_dom"/>
</dbReference>
<dbReference type="SUPFAM" id="SSF64153">
    <property type="entry name" value="YjeF N-terminal domain-like"/>
    <property type="match status" value="1"/>
</dbReference>
<sequence length="81" mass="8667">MSLIADLILPDPEQMGRIDREGSRTVPVYDLMENAGRAVARAVRRHVAPCRVLVLCGPGNNGGDGYVAARRLAQAGWPVAV</sequence>
<dbReference type="Pfam" id="PF03853">
    <property type="entry name" value="YjeF_N"/>
    <property type="match status" value="1"/>
</dbReference>
<evidence type="ECO:0000259" key="1">
    <source>
        <dbReference type="PROSITE" id="PS51385"/>
    </source>
</evidence>
<proteinExistence type="predicted"/>
<gene>
    <name evidence="2" type="ORF">HUK84_11285</name>
</gene>
<dbReference type="AlphaFoldDB" id="A0A7Y7M7C9"/>
<comment type="caution">
    <text evidence="2">The sequence shown here is derived from an EMBL/GenBank/DDBJ whole genome shotgun (WGS) entry which is preliminary data.</text>
</comment>
<feature type="non-terminal residue" evidence="2">
    <location>
        <position position="81"/>
    </location>
</feature>
<organism evidence="2 3">
    <name type="scientific">Nguyenibacter vanlangensis</name>
    <dbReference type="NCBI Taxonomy" id="1216886"/>
    <lineage>
        <taxon>Bacteria</taxon>
        <taxon>Pseudomonadati</taxon>
        <taxon>Pseudomonadota</taxon>
        <taxon>Alphaproteobacteria</taxon>
        <taxon>Acetobacterales</taxon>
        <taxon>Acetobacteraceae</taxon>
        <taxon>Nguyenibacter</taxon>
    </lineage>
</organism>
<name>A0A7Y7M7C9_9PROT</name>